<reference evidence="1" key="2">
    <citation type="submission" date="2020-09" db="EMBL/GenBank/DDBJ databases">
        <authorList>
            <person name="Sun Q."/>
            <person name="Zhou Y."/>
        </authorList>
    </citation>
    <scope>NUCLEOTIDE SEQUENCE</scope>
    <source>
        <strain evidence="1">CGMCC 4.7430</strain>
    </source>
</reference>
<dbReference type="AlphaFoldDB" id="A0A918E8C1"/>
<organism evidence="1 2">
    <name type="scientific">Nonomuraea glycinis</name>
    <dbReference type="NCBI Taxonomy" id="2047744"/>
    <lineage>
        <taxon>Bacteria</taxon>
        <taxon>Bacillati</taxon>
        <taxon>Actinomycetota</taxon>
        <taxon>Actinomycetes</taxon>
        <taxon>Streptosporangiales</taxon>
        <taxon>Streptosporangiaceae</taxon>
        <taxon>Nonomuraea</taxon>
    </lineage>
</organism>
<dbReference type="Proteomes" id="UP000660745">
    <property type="component" value="Unassembled WGS sequence"/>
</dbReference>
<reference evidence="1" key="1">
    <citation type="journal article" date="2014" name="Int. J. Syst. Evol. Microbiol.">
        <title>Complete genome sequence of Corynebacterium casei LMG S-19264T (=DSM 44701T), isolated from a smear-ripened cheese.</title>
        <authorList>
            <consortium name="US DOE Joint Genome Institute (JGI-PGF)"/>
            <person name="Walter F."/>
            <person name="Albersmeier A."/>
            <person name="Kalinowski J."/>
            <person name="Ruckert C."/>
        </authorList>
    </citation>
    <scope>NUCLEOTIDE SEQUENCE</scope>
    <source>
        <strain evidence="1">CGMCC 4.7430</strain>
    </source>
</reference>
<evidence type="ECO:0000313" key="1">
    <source>
        <dbReference type="EMBL" id="GGP14430.1"/>
    </source>
</evidence>
<keyword evidence="2" id="KW-1185">Reference proteome</keyword>
<dbReference type="EMBL" id="BMNK01000016">
    <property type="protein sequence ID" value="GGP14430.1"/>
    <property type="molecule type" value="Genomic_DNA"/>
</dbReference>
<accession>A0A918E8C1</accession>
<sequence length="90" mass="9890">MSDGYPTATQKETLRLICDHGRLETERLGRHLLQARRPSTNPGYARAITRMAGTLAWRLHAQGFITETAGGAWAATATGRRLIACPGERE</sequence>
<comment type="caution">
    <text evidence="1">The sequence shown here is derived from an EMBL/GenBank/DDBJ whole genome shotgun (WGS) entry which is preliminary data.</text>
</comment>
<gene>
    <name evidence="1" type="ORF">GCM10012278_70200</name>
</gene>
<proteinExistence type="predicted"/>
<name>A0A918E8C1_9ACTN</name>
<evidence type="ECO:0000313" key="2">
    <source>
        <dbReference type="Proteomes" id="UP000660745"/>
    </source>
</evidence>
<dbReference type="RefSeq" id="WP_189143044.1">
    <property type="nucleotide sequence ID" value="NZ_BMNK01000016.1"/>
</dbReference>
<protein>
    <submittedName>
        <fullName evidence="1">Uncharacterized protein</fullName>
    </submittedName>
</protein>